<organism evidence="4 5">
    <name type="scientific">Geothermobacter hydrogeniphilus</name>
    <dbReference type="NCBI Taxonomy" id="1969733"/>
    <lineage>
        <taxon>Bacteria</taxon>
        <taxon>Pseudomonadati</taxon>
        <taxon>Thermodesulfobacteriota</taxon>
        <taxon>Desulfuromonadia</taxon>
        <taxon>Desulfuromonadales</taxon>
        <taxon>Geothermobacteraceae</taxon>
        <taxon>Geothermobacter</taxon>
    </lineage>
</organism>
<dbReference type="Pfam" id="PF01924">
    <property type="entry name" value="HypD"/>
    <property type="match status" value="1"/>
</dbReference>
<dbReference type="GO" id="GO:0005506">
    <property type="term" value="F:iron ion binding"/>
    <property type="evidence" value="ECO:0007669"/>
    <property type="project" value="TreeGrafter"/>
</dbReference>
<dbReference type="PANTHER" id="PTHR30149">
    <property type="entry name" value="HYDROGENASE PROTEIN ASSEMBLY PROTEIN HYPD"/>
    <property type="match status" value="1"/>
</dbReference>
<comment type="similarity">
    <text evidence="1">Belongs to the HypD family.</text>
</comment>
<dbReference type="GO" id="GO:0070025">
    <property type="term" value="F:carbon monoxide binding"/>
    <property type="evidence" value="ECO:0007669"/>
    <property type="project" value="TreeGrafter"/>
</dbReference>
<dbReference type="InterPro" id="IPR042243">
    <property type="entry name" value="HypD_1"/>
</dbReference>
<gene>
    <name evidence="4" type="ORF">C2E25_12555</name>
</gene>
<dbReference type="NCBIfam" id="TIGR00075">
    <property type="entry name" value="hypD"/>
    <property type="match status" value="1"/>
</dbReference>
<name>A0A2K2H7W8_9BACT</name>
<reference evidence="4 5" key="1">
    <citation type="journal article" date="2018" name="Genome Announc.">
        <title>Genome Sequence of Geothermobacter sp. HR-1 Iron Reducer from the Loihi Seamount.</title>
        <authorList>
            <person name="Smith H."/>
            <person name="Abuyen K."/>
            <person name="Tremblay J."/>
            <person name="Savalia P."/>
            <person name="Perez-Rodriguez I."/>
            <person name="Emerson D."/>
            <person name="Tully B."/>
            <person name="Amend J."/>
        </authorList>
    </citation>
    <scope>NUCLEOTIDE SEQUENCE [LARGE SCALE GENOMIC DNA]</scope>
    <source>
        <strain evidence="4 5">HR-1</strain>
    </source>
</reference>
<evidence type="ECO:0000313" key="5">
    <source>
        <dbReference type="Proteomes" id="UP000236340"/>
    </source>
</evidence>
<protein>
    <submittedName>
        <fullName evidence="4">Hydrogenase formation protein HypD</fullName>
    </submittedName>
</protein>
<dbReference type="PANTHER" id="PTHR30149:SF0">
    <property type="entry name" value="HYDROGENASE MATURATION FACTOR HYPD"/>
    <property type="match status" value="1"/>
</dbReference>
<dbReference type="InterPro" id="IPR002780">
    <property type="entry name" value="Hyd_form_HypD"/>
</dbReference>
<dbReference type="EMBL" id="PPFX01000031">
    <property type="protein sequence ID" value="PNU19405.1"/>
    <property type="molecule type" value="Genomic_DNA"/>
</dbReference>
<dbReference type="OrthoDB" id="9770424at2"/>
<dbReference type="RefSeq" id="WP_103116079.1">
    <property type="nucleotide sequence ID" value="NZ_PPFX01000031.1"/>
</dbReference>
<dbReference type="Gene3D" id="3.40.50.11740">
    <property type="entry name" value="HypD, alpha/beta domain 2"/>
    <property type="match status" value="2"/>
</dbReference>
<proteinExistence type="inferred from homology"/>
<dbReference type="PIRSF" id="PIRSF005622">
    <property type="entry name" value="Hydrgn_mat_hypD"/>
    <property type="match status" value="1"/>
</dbReference>
<evidence type="ECO:0000256" key="3">
    <source>
        <dbReference type="ARBA" id="ARBA00023004"/>
    </source>
</evidence>
<keyword evidence="3" id="KW-0408">Iron</keyword>
<evidence type="ECO:0000256" key="1">
    <source>
        <dbReference type="ARBA" id="ARBA00007888"/>
    </source>
</evidence>
<dbReference type="Gene3D" id="6.10.20.100">
    <property type="match status" value="1"/>
</dbReference>
<dbReference type="GO" id="GO:0051539">
    <property type="term" value="F:4 iron, 4 sulfur cluster binding"/>
    <property type="evidence" value="ECO:0007669"/>
    <property type="project" value="TreeGrafter"/>
</dbReference>
<dbReference type="GO" id="GO:0051604">
    <property type="term" value="P:protein maturation"/>
    <property type="evidence" value="ECO:0007669"/>
    <property type="project" value="TreeGrafter"/>
</dbReference>
<sequence length="368" mass="39847">MNELNLTTAWRDPEVARGLLARIERTVAGYRGEMTLMEVCGTHTMAIYQHGIRALLPETIRLISGPGCPVCVTPVDYVDHAVALVRRPDTIITTFGDMVRVPGSSSSLLHEQARGAQIRIVYSPLDAVALAARNPDKQVVFLGVGFETTTPTVAGAILVAEKQGLTNFSVLGSHKTMPAPMAALTNDPELQVDGYICPAHVSTIIGVNAYRPLVEQCRVPCVVTGFEPLDMLRGIEMLARQVVEGRAEVENEYSRVVKPDGNPKARRILETVFEPCDATWRGIGTIPGSGLKIRTEYADYNAIRKLPVSVEKPVEHTGCQCGEILKGKVRPGDCPLFRTACTPENPVGACMVSSEGTCAAEYKYGNIS</sequence>
<evidence type="ECO:0000313" key="4">
    <source>
        <dbReference type="EMBL" id="PNU19405.1"/>
    </source>
</evidence>
<evidence type="ECO:0000256" key="2">
    <source>
        <dbReference type="ARBA" id="ARBA00022723"/>
    </source>
</evidence>
<accession>A0A2K2H7W8</accession>
<dbReference type="Proteomes" id="UP000236340">
    <property type="component" value="Unassembled WGS sequence"/>
</dbReference>
<dbReference type="AlphaFoldDB" id="A0A2K2H7W8"/>
<dbReference type="InterPro" id="IPR042244">
    <property type="entry name" value="HypD_2_sf"/>
</dbReference>
<comment type="caution">
    <text evidence="4">The sequence shown here is derived from an EMBL/GenBank/DDBJ whole genome shotgun (WGS) entry which is preliminary data.</text>
</comment>
<keyword evidence="2" id="KW-0479">Metal-binding</keyword>